<feature type="compositionally biased region" description="Polar residues" evidence="1">
    <location>
        <begin position="100"/>
        <end position="121"/>
    </location>
</feature>
<evidence type="ECO:0000313" key="2">
    <source>
        <dbReference type="EMBL" id="ATZ46257.1"/>
    </source>
</evidence>
<dbReference type="EMBL" id="CP009805">
    <property type="protein sequence ID" value="ATZ46257.1"/>
    <property type="molecule type" value="Genomic_DNA"/>
</dbReference>
<organism evidence="2 3">
    <name type="scientific">Botryotinia fuckeliana (strain B05.10)</name>
    <name type="common">Noble rot fungus</name>
    <name type="synonym">Botrytis cinerea</name>
    <dbReference type="NCBI Taxonomy" id="332648"/>
    <lineage>
        <taxon>Eukaryota</taxon>
        <taxon>Fungi</taxon>
        <taxon>Dikarya</taxon>
        <taxon>Ascomycota</taxon>
        <taxon>Pezizomycotina</taxon>
        <taxon>Leotiomycetes</taxon>
        <taxon>Helotiales</taxon>
        <taxon>Sclerotiniaceae</taxon>
        <taxon>Botrytis</taxon>
    </lineage>
</organism>
<dbReference type="GeneID" id="36393860"/>
<accession>A0A384J771</accession>
<evidence type="ECO:0000256" key="1">
    <source>
        <dbReference type="SAM" id="MobiDB-lite"/>
    </source>
</evidence>
<dbReference type="KEGG" id="bfu:BCIN_01g08890"/>
<gene>
    <name evidence="2" type="ORF">BCIN_01g08890</name>
</gene>
<feature type="region of interest" description="Disordered" evidence="1">
    <location>
        <begin position="67"/>
        <end position="164"/>
    </location>
</feature>
<reference evidence="2 3" key="3">
    <citation type="journal article" date="2017" name="Mol. Plant Pathol.">
        <title>A gapless genome sequence of the fungus Botrytis cinerea.</title>
        <authorList>
            <person name="Van Kan J.A."/>
            <person name="Stassen J.H."/>
            <person name="Mosbach A."/>
            <person name="Van Der Lee T.A."/>
            <person name="Faino L."/>
            <person name="Farmer A.D."/>
            <person name="Papasotiriou D.G."/>
            <person name="Zhou S."/>
            <person name="Seidl M.F."/>
            <person name="Cottam E."/>
            <person name="Edel D."/>
            <person name="Hahn M."/>
            <person name="Schwartz D.C."/>
            <person name="Dietrich R.A."/>
            <person name="Widdison S."/>
            <person name="Scalliet G."/>
        </authorList>
    </citation>
    <scope>NUCLEOTIDE SEQUENCE [LARGE SCALE GENOMIC DNA]</scope>
    <source>
        <strain evidence="2 3">B05.10</strain>
    </source>
</reference>
<name>A0A384J771_BOTFB</name>
<feature type="compositionally biased region" description="Polar residues" evidence="1">
    <location>
        <begin position="290"/>
        <end position="300"/>
    </location>
</feature>
<feature type="region of interest" description="Disordered" evidence="1">
    <location>
        <begin position="284"/>
        <end position="327"/>
    </location>
</feature>
<dbReference type="OrthoDB" id="3557758at2759"/>
<reference evidence="2 3" key="1">
    <citation type="journal article" date="2011" name="PLoS Genet.">
        <title>Genomic analysis of the necrotrophic fungal pathogens Sclerotinia sclerotiorum and Botrytis cinerea.</title>
        <authorList>
            <person name="Amselem J."/>
            <person name="Cuomo C.A."/>
            <person name="van Kan J.A."/>
            <person name="Viaud M."/>
            <person name="Benito E.P."/>
            <person name="Couloux A."/>
            <person name="Coutinho P.M."/>
            <person name="de Vries R.P."/>
            <person name="Dyer P.S."/>
            <person name="Fillinger S."/>
            <person name="Fournier E."/>
            <person name="Gout L."/>
            <person name="Hahn M."/>
            <person name="Kohn L."/>
            <person name="Lapalu N."/>
            <person name="Plummer K.M."/>
            <person name="Pradier J.M."/>
            <person name="Quevillon E."/>
            <person name="Sharon A."/>
            <person name="Simon A."/>
            <person name="ten Have A."/>
            <person name="Tudzynski B."/>
            <person name="Tudzynski P."/>
            <person name="Wincker P."/>
            <person name="Andrew M."/>
            <person name="Anthouard V."/>
            <person name="Beever R.E."/>
            <person name="Beffa R."/>
            <person name="Benoit I."/>
            <person name="Bouzid O."/>
            <person name="Brault B."/>
            <person name="Chen Z."/>
            <person name="Choquer M."/>
            <person name="Collemare J."/>
            <person name="Cotton P."/>
            <person name="Danchin E.G."/>
            <person name="Da Silva C."/>
            <person name="Gautier A."/>
            <person name="Giraud C."/>
            <person name="Giraud T."/>
            <person name="Gonzalez C."/>
            <person name="Grossetete S."/>
            <person name="Guldener U."/>
            <person name="Henrissat B."/>
            <person name="Howlett B.J."/>
            <person name="Kodira C."/>
            <person name="Kretschmer M."/>
            <person name="Lappartient A."/>
            <person name="Leroch M."/>
            <person name="Levis C."/>
            <person name="Mauceli E."/>
            <person name="Neuveglise C."/>
            <person name="Oeser B."/>
            <person name="Pearson M."/>
            <person name="Poulain J."/>
            <person name="Poussereau N."/>
            <person name="Quesneville H."/>
            <person name="Rascle C."/>
            <person name="Schumacher J."/>
            <person name="Segurens B."/>
            <person name="Sexton A."/>
            <person name="Silva E."/>
            <person name="Sirven C."/>
            <person name="Soanes D.M."/>
            <person name="Talbot N.J."/>
            <person name="Templeton M."/>
            <person name="Yandava C."/>
            <person name="Yarden O."/>
            <person name="Zeng Q."/>
            <person name="Rollins J.A."/>
            <person name="Lebrun M.H."/>
            <person name="Dickman M."/>
        </authorList>
    </citation>
    <scope>NUCLEOTIDE SEQUENCE [LARGE SCALE GENOMIC DNA]</scope>
    <source>
        <strain evidence="2 3">B05.10</strain>
    </source>
</reference>
<dbReference type="VEuPathDB" id="FungiDB:Bcin01g08890"/>
<sequence>MQFRGCKLTDMANYHRRIAALPSSLLSENESHFNSSKRPTYRYERGPNTQWLVETLPILVKRTAHDSPISRGKASSPQKVSNLPCPVSSLRRRVNHSPVPISSSRIRLGKQSGNLKSSPRTRINDANDAPSPDGSFKGPPSNSQYTKPAASTARNIPSSSPALTSSLLQTNNKIGKLHQRRNFLPELTAPDIETLDTSQSSSPKISAPSFSRRSQFGNLPYSVSSPNISKLSNSNENAPPVPFAPKSELHERVLHGRRESAHTNNYYPHPLYSNPTVASSVLTASASSTDMSQPHSQNQRVPDPDFSRIPSPTPGSNFTSTSRRHLHSPVRRAIEKGEESRARRRHTSPVWGLPHIYTNKTSPAGSCQTAFKISELTPEPKQESTSLPKSKTFGVFSTLKNSSSIQWLHSNRLTSNPTHSAGPTISTTKYSPIPEFTTNTLQVHTAQPFAYWCGRFQAVSDRYQSENFHVCVTNPLPVPRDSDVKREKASSHYRRTGKIVREPNSPLKSNSPALFLEISHKKTPVKSCKTVLTFSTPANFLEDFDKRAQNVMVFLASLCCTSPAKKSLREWQIQYATVMKNKALMPRNDADDKGFFGRMGKVISDGVNGNKVGTNGRGTGMGKRSAFSLRERW</sequence>
<feature type="compositionally biased region" description="Low complexity" evidence="1">
    <location>
        <begin position="198"/>
        <end position="211"/>
    </location>
</feature>
<evidence type="ECO:0000313" key="3">
    <source>
        <dbReference type="Proteomes" id="UP000001798"/>
    </source>
</evidence>
<feature type="region of interest" description="Disordered" evidence="1">
    <location>
        <begin position="194"/>
        <end position="215"/>
    </location>
</feature>
<dbReference type="Proteomes" id="UP000001798">
    <property type="component" value="Chromosome 1"/>
</dbReference>
<dbReference type="RefSeq" id="XP_024546556.1">
    <property type="nucleotide sequence ID" value="XM_024690787.1"/>
</dbReference>
<proteinExistence type="predicted"/>
<reference evidence="2 3" key="2">
    <citation type="journal article" date="2012" name="Eukaryot. Cell">
        <title>Genome update of Botrytis cinerea strains B05.10 and T4.</title>
        <authorList>
            <person name="Staats M."/>
            <person name="van Kan J.A."/>
        </authorList>
    </citation>
    <scope>NUCLEOTIDE SEQUENCE [LARGE SCALE GENOMIC DNA]</scope>
    <source>
        <strain evidence="2 3">B05.10</strain>
    </source>
</reference>
<protein>
    <submittedName>
        <fullName evidence="2">Uncharacterized protein</fullName>
    </submittedName>
</protein>
<dbReference type="AlphaFoldDB" id="A0A384J771"/>
<keyword evidence="3" id="KW-1185">Reference proteome</keyword>